<feature type="transmembrane region" description="Helical" evidence="1">
    <location>
        <begin position="65"/>
        <end position="85"/>
    </location>
</feature>
<dbReference type="OrthoDB" id="85946at2157"/>
<dbReference type="Proteomes" id="UP000197156">
    <property type="component" value="Chromosome"/>
</dbReference>
<feature type="transmembrane region" description="Helical" evidence="1">
    <location>
        <begin position="181"/>
        <end position="209"/>
    </location>
</feature>
<feature type="transmembrane region" description="Helical" evidence="1">
    <location>
        <begin position="97"/>
        <end position="116"/>
    </location>
</feature>
<evidence type="ECO:0000259" key="2">
    <source>
        <dbReference type="Pfam" id="PF05763"/>
    </source>
</evidence>
<dbReference type="PANTHER" id="PTHR33531:SF7">
    <property type="entry name" value="HYPOTHETICAL MEMBRANE PROTEIN, CONSERVED"/>
    <property type="match status" value="1"/>
</dbReference>
<dbReference type="EMBL" id="CP014854">
    <property type="protein sequence ID" value="ASI99798.1"/>
    <property type="molecule type" value="Genomic_DNA"/>
</dbReference>
<keyword evidence="1" id="KW-0812">Transmembrane</keyword>
<reference evidence="3 4" key="1">
    <citation type="submission" date="2016-03" db="EMBL/GenBank/DDBJ databases">
        <title>Complete genome sequence of Thermococcus celer.</title>
        <authorList>
            <person name="Oger P.M."/>
        </authorList>
    </citation>
    <scope>NUCLEOTIDE SEQUENCE [LARGE SCALE GENOMIC DNA]</scope>
    <source>
        <strain evidence="3 4">Vu 13</strain>
    </source>
</reference>
<evidence type="ECO:0000256" key="1">
    <source>
        <dbReference type="SAM" id="Phobius"/>
    </source>
</evidence>
<dbReference type="Pfam" id="PF05763">
    <property type="entry name" value="DUF835"/>
    <property type="match status" value="1"/>
</dbReference>
<keyword evidence="1" id="KW-1133">Transmembrane helix</keyword>
<evidence type="ECO:0000313" key="4">
    <source>
        <dbReference type="Proteomes" id="UP000197156"/>
    </source>
</evidence>
<accession>A0A218P4D3</accession>
<dbReference type="KEGG" id="tce:A3L02_09585"/>
<dbReference type="PANTHER" id="PTHR33531">
    <property type="entry name" value="RUBRERYTHRIN SUBFAMILY"/>
    <property type="match status" value="1"/>
</dbReference>
<feature type="transmembrane region" description="Helical" evidence="1">
    <location>
        <begin position="6"/>
        <end position="27"/>
    </location>
</feature>
<evidence type="ECO:0000313" key="3">
    <source>
        <dbReference type="EMBL" id="ASI99798.1"/>
    </source>
</evidence>
<proteinExistence type="predicted"/>
<dbReference type="InterPro" id="IPR008553">
    <property type="entry name" value="DUF835"/>
</dbReference>
<dbReference type="GeneID" id="33325016"/>
<feature type="transmembrane region" description="Helical" evidence="1">
    <location>
        <begin position="34"/>
        <end position="53"/>
    </location>
</feature>
<protein>
    <recommendedName>
        <fullName evidence="2">DUF835 domain-containing protein</fullName>
    </recommendedName>
</protein>
<keyword evidence="1" id="KW-0472">Membrane</keyword>
<keyword evidence="4" id="KW-1185">Reference proteome</keyword>
<feature type="transmembrane region" description="Helical" evidence="1">
    <location>
        <begin position="158"/>
        <end position="175"/>
    </location>
</feature>
<dbReference type="RefSeq" id="WP_088863714.1">
    <property type="nucleotide sequence ID" value="NZ_CP014854.1"/>
</dbReference>
<sequence>MNLGTVVSVTNFLSRWALFIAVAYKAYKTRDKGGVLLSTAFFINALDVESYIFTPLGINMAPAAYRVASQIPNFFIAALLIWGALHLKYTTSKLKHVVYISVFLAASYVWLFLVAANLFHDDFAVESSFPIFSYSFALVYFGWILMEGEISTSGVDSLFPWGLILLGLLNFTYPVTRNVDWFVPIGFSLGALFRLIAAVGALKFVFILISPAGPNAMLPGPIPPGTFLYPSRGAVVKEFGNIEELPNLLAITRGDLGDIRNRLNPNALVFWITRVAEGEIHDSPRIYAISPTKIGILTDLITKAVESGYRVLYIDAVEYLIIENGFERTMKFLLNVKDRVLVANGTVILVTDPSTLDPAQRKILEREFRGE</sequence>
<organism evidence="3 4">
    <name type="scientific">Thermococcus celer Vu 13 = JCM 8558</name>
    <dbReference type="NCBI Taxonomy" id="1293037"/>
    <lineage>
        <taxon>Archaea</taxon>
        <taxon>Methanobacteriati</taxon>
        <taxon>Methanobacteriota</taxon>
        <taxon>Thermococci</taxon>
        <taxon>Thermococcales</taxon>
        <taxon>Thermococcaceae</taxon>
        <taxon>Thermococcus</taxon>
    </lineage>
</organism>
<feature type="transmembrane region" description="Helical" evidence="1">
    <location>
        <begin position="128"/>
        <end position="146"/>
    </location>
</feature>
<gene>
    <name evidence="3" type="ORF">A3L02_09585</name>
</gene>
<dbReference type="AlphaFoldDB" id="A0A218P4D3"/>
<name>A0A218P4D3_THECE</name>
<feature type="domain" description="DUF835" evidence="2">
    <location>
        <begin position="245"/>
        <end position="368"/>
    </location>
</feature>